<reference evidence="1" key="2">
    <citation type="submission" date="2020-09" db="EMBL/GenBank/DDBJ databases">
        <authorList>
            <person name="Sun Q."/>
            <person name="Kim S."/>
        </authorList>
    </citation>
    <scope>NUCLEOTIDE SEQUENCE</scope>
    <source>
        <strain evidence="1">KCTC 12870</strain>
    </source>
</reference>
<organism evidence="1 2">
    <name type="scientific">Cerasicoccus arenae</name>
    <dbReference type="NCBI Taxonomy" id="424488"/>
    <lineage>
        <taxon>Bacteria</taxon>
        <taxon>Pseudomonadati</taxon>
        <taxon>Verrucomicrobiota</taxon>
        <taxon>Opitutia</taxon>
        <taxon>Puniceicoccales</taxon>
        <taxon>Cerasicoccaceae</taxon>
        <taxon>Cerasicoccus</taxon>
    </lineage>
</organism>
<evidence type="ECO:0000313" key="1">
    <source>
        <dbReference type="EMBL" id="GHB91970.1"/>
    </source>
</evidence>
<gene>
    <name evidence="1" type="ORF">GCM10007047_03650</name>
</gene>
<proteinExistence type="predicted"/>
<reference evidence="1" key="1">
    <citation type="journal article" date="2014" name="Int. J. Syst. Evol. Microbiol.">
        <title>Complete genome sequence of Corynebacterium casei LMG S-19264T (=DSM 44701T), isolated from a smear-ripened cheese.</title>
        <authorList>
            <consortium name="US DOE Joint Genome Institute (JGI-PGF)"/>
            <person name="Walter F."/>
            <person name="Albersmeier A."/>
            <person name="Kalinowski J."/>
            <person name="Ruckert C."/>
        </authorList>
    </citation>
    <scope>NUCLEOTIDE SEQUENCE</scope>
    <source>
        <strain evidence="1">KCTC 12870</strain>
    </source>
</reference>
<evidence type="ECO:0000313" key="2">
    <source>
        <dbReference type="Proteomes" id="UP000642829"/>
    </source>
</evidence>
<sequence length="321" mass="35772">MTSYKERGITVNALWLDYEGFPFMAPTSKLLTDAPHGLNLHEWSQWRRQFALNIASAYLAAPARESFPNISTLNWVGNLSYPASPIIDATGQQTAASGALFFTHSNPYAYGNTLAYELAGLSPELAADQVDQFYQRLLLQHVSVDARNRAVSAPYIGSVAWVARIVRDAQKQDLPVMSREAYRESLRHLWLRGIQGMMIFNAPTLSQDEQIAEIQDISQIWRELSEYNSLIKTGKVCNFDIPKEGDNEVVWSALSNLSYAVARVTPVGSTPPSSIIINIWDLPIEISTPDPPGKTYQIWRHIGTSIPPTITAITAPVLRIK</sequence>
<keyword evidence="2" id="KW-1185">Reference proteome</keyword>
<dbReference type="Proteomes" id="UP000642829">
    <property type="component" value="Unassembled WGS sequence"/>
</dbReference>
<dbReference type="AlphaFoldDB" id="A0A8J3D925"/>
<comment type="caution">
    <text evidence="1">The sequence shown here is derived from an EMBL/GenBank/DDBJ whole genome shotgun (WGS) entry which is preliminary data.</text>
</comment>
<accession>A0A8J3D925</accession>
<dbReference type="EMBL" id="BMXG01000002">
    <property type="protein sequence ID" value="GHB91970.1"/>
    <property type="molecule type" value="Genomic_DNA"/>
</dbReference>
<protein>
    <submittedName>
        <fullName evidence="1">Uncharacterized protein</fullName>
    </submittedName>
</protein>
<name>A0A8J3D925_9BACT</name>